<dbReference type="Proteomes" id="UP001221328">
    <property type="component" value="Unassembled WGS sequence"/>
</dbReference>
<proteinExistence type="predicted"/>
<feature type="compositionally biased region" description="Basic and acidic residues" evidence="1">
    <location>
        <begin position="241"/>
        <end position="253"/>
    </location>
</feature>
<protein>
    <submittedName>
        <fullName evidence="2">Uncharacterized protein</fullName>
    </submittedName>
</protein>
<name>A0ABT5G747_9ACTN</name>
<dbReference type="EMBL" id="JAQOSK010000025">
    <property type="protein sequence ID" value="MDC2960668.1"/>
    <property type="molecule type" value="Genomic_DNA"/>
</dbReference>
<comment type="caution">
    <text evidence="2">The sequence shown here is derived from an EMBL/GenBank/DDBJ whole genome shotgun (WGS) entry which is preliminary data.</text>
</comment>
<organism evidence="2 3">
    <name type="scientific">Streptomyces gilvifuscus</name>
    <dbReference type="NCBI Taxonomy" id="1550617"/>
    <lineage>
        <taxon>Bacteria</taxon>
        <taxon>Bacillati</taxon>
        <taxon>Actinomycetota</taxon>
        <taxon>Actinomycetes</taxon>
        <taxon>Kitasatosporales</taxon>
        <taxon>Streptomycetaceae</taxon>
        <taxon>Streptomyces</taxon>
    </lineage>
</organism>
<accession>A0ABT5G747</accession>
<dbReference type="RefSeq" id="WP_272178745.1">
    <property type="nucleotide sequence ID" value="NZ_JAQOSK010000025.1"/>
</dbReference>
<evidence type="ECO:0000256" key="1">
    <source>
        <dbReference type="SAM" id="MobiDB-lite"/>
    </source>
</evidence>
<keyword evidence="3" id="KW-1185">Reference proteome</keyword>
<feature type="region of interest" description="Disordered" evidence="1">
    <location>
        <begin position="192"/>
        <end position="262"/>
    </location>
</feature>
<evidence type="ECO:0000313" key="2">
    <source>
        <dbReference type="EMBL" id="MDC2960668.1"/>
    </source>
</evidence>
<gene>
    <name evidence="2" type="ORF">PO587_40215</name>
</gene>
<evidence type="ECO:0000313" key="3">
    <source>
        <dbReference type="Proteomes" id="UP001221328"/>
    </source>
</evidence>
<reference evidence="2 3" key="1">
    <citation type="journal article" date="2015" name="Int. J. Syst. Evol. Microbiol.">
        <title>Streptomyces gilvifuscus sp. nov., an actinomycete that produces antibacterial compounds isolated from soil.</title>
        <authorList>
            <person name="Nguyen T.M."/>
            <person name="Kim J."/>
        </authorList>
    </citation>
    <scope>NUCLEOTIDE SEQUENCE [LARGE SCALE GENOMIC DNA]</scope>
    <source>
        <strain evidence="2 3">T113</strain>
    </source>
</reference>
<sequence length="262" mass="28278">MTLLRLFDPRRTIERAARFGLSTAGYVTDRLIRTLTAAVVDRLDLDDVADRLDVNRVADRVDVMRVAGRADVDALADRVDVDRIIERVDVDRIVERVDVDRVAARLDVDAVAGRIDLDRIAARIDVDRIAARLDIDGVIARVDLVTLTRAVLEEIDLGRIVRETSGGMADETVDALRLRSARADRIVNRVADRLLHRPAPEPPGAHGNGGPDARETTRAGVGEGPPGRETALADGGGDGDEGQRVPDTTRADSRGGSLGPAP</sequence>